<dbReference type="EMBL" id="CCKJ01000037">
    <property type="protein sequence ID" value="CDT80311.1"/>
    <property type="molecule type" value="Genomic_DNA"/>
</dbReference>
<dbReference type="SUPFAM" id="SSF51735">
    <property type="entry name" value="NAD(P)-binding Rossmann-fold domains"/>
    <property type="match status" value="1"/>
</dbReference>
<dbReference type="Gene3D" id="3.90.180.10">
    <property type="entry name" value="Medium-chain alcohol dehydrogenases, catalytic domain"/>
    <property type="match status" value="1"/>
</dbReference>
<dbReference type="GO" id="GO:0005829">
    <property type="term" value="C:cytosol"/>
    <property type="evidence" value="ECO:0007669"/>
    <property type="project" value="TreeGrafter"/>
</dbReference>
<evidence type="ECO:0000256" key="2">
    <source>
        <dbReference type="ARBA" id="ARBA00023002"/>
    </source>
</evidence>
<reference evidence="4 5" key="1">
    <citation type="submission" date="2014-06" db="EMBL/GenBank/DDBJ databases">
        <authorList>
            <person name="Le Roux F."/>
        </authorList>
    </citation>
    <scope>NUCLEOTIDE SEQUENCE [LARGE SCALE GENOMIC DNA]</scope>
    <source>
        <strain evidence="4 5">J2-31</strain>
    </source>
</reference>
<evidence type="ECO:0000259" key="3">
    <source>
        <dbReference type="SMART" id="SM00829"/>
    </source>
</evidence>
<dbReference type="GO" id="GO:0035925">
    <property type="term" value="F:mRNA 3'-UTR AU-rich region binding"/>
    <property type="evidence" value="ECO:0007669"/>
    <property type="project" value="TreeGrafter"/>
</dbReference>
<dbReference type="SMART" id="SM00829">
    <property type="entry name" value="PKS_ER"/>
    <property type="match status" value="1"/>
</dbReference>
<evidence type="ECO:0000313" key="4">
    <source>
        <dbReference type="EMBL" id="CDT80311.1"/>
    </source>
</evidence>
<feature type="domain" description="Enoyl reductase (ER)" evidence="3">
    <location>
        <begin position="8"/>
        <end position="324"/>
    </location>
</feature>
<dbReference type="GO" id="GO:0070402">
    <property type="term" value="F:NADPH binding"/>
    <property type="evidence" value="ECO:0007669"/>
    <property type="project" value="TreeGrafter"/>
</dbReference>
<organism evidence="4 5">
    <name type="scientific">Vibrio coralliirubri</name>
    <dbReference type="NCBI Taxonomy" id="1516159"/>
    <lineage>
        <taxon>Bacteria</taxon>
        <taxon>Pseudomonadati</taxon>
        <taxon>Pseudomonadota</taxon>
        <taxon>Gammaproteobacteria</taxon>
        <taxon>Vibrionales</taxon>
        <taxon>Vibrionaceae</taxon>
        <taxon>Vibrio</taxon>
    </lineage>
</organism>
<evidence type="ECO:0000313" key="5">
    <source>
        <dbReference type="Proteomes" id="UP000041625"/>
    </source>
</evidence>
<sequence length="328" mass="35275">MKAIAYNSSKDEFSLRQLPAVQPTSDEAVVKVLACALNPVDTKIVKWHASAPEMSNSFVVGLDVVGEIVQLPQAPSEWKIGDRVLFHGDMLRQYGGLSEYTVQRVDALTHLPNVPIDVAASTPCAGWTAWRALVDRLNIQTKNSIFIAGGAGGVGSFAIQIAKHFGVKNIIVSCSGKNTEYVKSLGATHAIDYNKADIKQEVFSITGDLGVEVALDCVGGTSEQICANVLQYEGQMVELVETANLTTYESAKLRGITLHQLSLGAGYRNGEQGIQGIVKAGNAFNSLLNSKSIQAPKIAHITLEEAGDALMKMRDQRTVGKIVVMFDE</sequence>
<dbReference type="Pfam" id="PF08240">
    <property type="entry name" value="ADH_N"/>
    <property type="match status" value="1"/>
</dbReference>
<gene>
    <name evidence="4" type="ORF">VCR31J2_1310875</name>
</gene>
<protein>
    <submittedName>
        <fullName evidence="4">Alcohol dehydrogenase, zinc-binding protein</fullName>
    </submittedName>
</protein>
<dbReference type="SUPFAM" id="SSF50129">
    <property type="entry name" value="GroES-like"/>
    <property type="match status" value="1"/>
</dbReference>
<keyword evidence="1" id="KW-0521">NADP</keyword>
<dbReference type="PANTHER" id="PTHR48106:SF7">
    <property type="entry name" value="DEHYDROGENASE, ZINC-CONTAINING, PUTATIVE (AFU_ORTHOLOGUE AFUA_5G10220)-RELATED"/>
    <property type="match status" value="1"/>
</dbReference>
<dbReference type="InterPro" id="IPR013149">
    <property type="entry name" value="ADH-like_C"/>
</dbReference>
<keyword evidence="2" id="KW-0560">Oxidoreductase</keyword>
<dbReference type="AlphaFoldDB" id="A0AA86X240"/>
<comment type="caution">
    <text evidence="4">The sequence shown here is derived from an EMBL/GenBank/DDBJ whole genome shotgun (WGS) entry which is preliminary data.</text>
</comment>
<dbReference type="PANTHER" id="PTHR48106">
    <property type="entry name" value="QUINONE OXIDOREDUCTASE PIG3-RELATED"/>
    <property type="match status" value="1"/>
</dbReference>
<dbReference type="InterPro" id="IPR011032">
    <property type="entry name" value="GroES-like_sf"/>
</dbReference>
<keyword evidence="5" id="KW-1185">Reference proteome</keyword>
<accession>A0AA86X240</accession>
<dbReference type="InterPro" id="IPR013154">
    <property type="entry name" value="ADH-like_N"/>
</dbReference>
<dbReference type="InterPro" id="IPR020843">
    <property type="entry name" value="ER"/>
</dbReference>
<name>A0AA86X240_9VIBR</name>
<dbReference type="Proteomes" id="UP000041625">
    <property type="component" value="Unassembled WGS sequence"/>
</dbReference>
<dbReference type="Pfam" id="PF00107">
    <property type="entry name" value="ADH_zinc_N"/>
    <property type="match status" value="1"/>
</dbReference>
<proteinExistence type="predicted"/>
<dbReference type="Gene3D" id="3.40.50.720">
    <property type="entry name" value="NAD(P)-binding Rossmann-like Domain"/>
    <property type="match status" value="1"/>
</dbReference>
<evidence type="ECO:0000256" key="1">
    <source>
        <dbReference type="ARBA" id="ARBA00022857"/>
    </source>
</evidence>
<dbReference type="InterPro" id="IPR036291">
    <property type="entry name" value="NAD(P)-bd_dom_sf"/>
</dbReference>
<dbReference type="RefSeq" id="WP_050651301.1">
    <property type="nucleotide sequence ID" value="NZ_LK933979.1"/>
</dbReference>
<dbReference type="GO" id="GO:0003960">
    <property type="term" value="F:quinone reductase (NADPH) activity"/>
    <property type="evidence" value="ECO:0007669"/>
    <property type="project" value="TreeGrafter"/>
</dbReference>